<organism evidence="12 13">
    <name type="scientific">Thiomicrorhabdus lithotrophica</name>
    <dbReference type="NCBI Taxonomy" id="2949997"/>
    <lineage>
        <taxon>Bacteria</taxon>
        <taxon>Pseudomonadati</taxon>
        <taxon>Pseudomonadota</taxon>
        <taxon>Gammaproteobacteria</taxon>
        <taxon>Thiotrichales</taxon>
        <taxon>Piscirickettsiaceae</taxon>
        <taxon>Thiomicrorhabdus</taxon>
    </lineage>
</organism>
<name>A0ABY8CHD7_9GAMM</name>
<evidence type="ECO:0000259" key="11">
    <source>
        <dbReference type="PROSITE" id="PS50879"/>
    </source>
</evidence>
<proteinExistence type="inferred from homology"/>
<dbReference type="InterPro" id="IPR050092">
    <property type="entry name" value="RNase_H"/>
</dbReference>
<dbReference type="PROSITE" id="PS50879">
    <property type="entry name" value="RNASE_H_1"/>
    <property type="match status" value="1"/>
</dbReference>
<gene>
    <name evidence="12" type="ORF">NR989_04785</name>
</gene>
<keyword evidence="6" id="KW-0540">Nuclease</keyword>
<evidence type="ECO:0000256" key="8">
    <source>
        <dbReference type="ARBA" id="ARBA00022759"/>
    </source>
</evidence>
<protein>
    <recommendedName>
        <fullName evidence="5">ribonuclease H</fullName>
        <ecNumber evidence="5">3.1.26.4</ecNumber>
    </recommendedName>
</protein>
<comment type="subunit">
    <text evidence="4">Monomer.</text>
</comment>
<evidence type="ECO:0000256" key="7">
    <source>
        <dbReference type="ARBA" id="ARBA00022723"/>
    </source>
</evidence>
<dbReference type="InterPro" id="IPR012337">
    <property type="entry name" value="RNaseH-like_sf"/>
</dbReference>
<evidence type="ECO:0000313" key="13">
    <source>
        <dbReference type="Proteomes" id="UP001222275"/>
    </source>
</evidence>
<evidence type="ECO:0000256" key="9">
    <source>
        <dbReference type="ARBA" id="ARBA00022801"/>
    </source>
</evidence>
<dbReference type="Proteomes" id="UP001222275">
    <property type="component" value="Chromosome"/>
</dbReference>
<evidence type="ECO:0000256" key="10">
    <source>
        <dbReference type="ARBA" id="ARBA00022842"/>
    </source>
</evidence>
<dbReference type="SUPFAM" id="SSF53098">
    <property type="entry name" value="Ribonuclease H-like"/>
    <property type="match status" value="1"/>
</dbReference>
<reference evidence="12 13" key="1">
    <citation type="submission" date="2022-06" db="EMBL/GenBank/DDBJ databases">
        <title>Thiomicrohabdus sp. nov, an obligately chemolithoautotrophic, sulfur-oxidizing bacterium isolated from beach of Guanyin Mountain. Amoy.</title>
        <authorList>
            <person name="Zhu H."/>
        </authorList>
    </citation>
    <scope>NUCLEOTIDE SEQUENCE [LARGE SCALE GENOMIC DNA]</scope>
    <source>
        <strain evidence="12 13">XGS-01</strain>
    </source>
</reference>
<comment type="similarity">
    <text evidence="3">Belongs to the RNase H family.</text>
</comment>
<sequence>MKFHIYTDGGYFEKHDIGGWGLVIFENDKEVYRDSGWQKQTSSLEMELVAAHKALEQVDKLSSHHSSPCKTLYTDSRIIIEGLTQKYAIWCENQWRVKSGKTVAYKELWQALSKLTEQQKVTWQWVKGHNGNLGNTIADNLAREAVTKRNI</sequence>
<dbReference type="InterPro" id="IPR002156">
    <property type="entry name" value="RNaseH_domain"/>
</dbReference>
<dbReference type="PANTHER" id="PTHR10642">
    <property type="entry name" value="RIBONUCLEASE H1"/>
    <property type="match status" value="1"/>
</dbReference>
<evidence type="ECO:0000256" key="6">
    <source>
        <dbReference type="ARBA" id="ARBA00022722"/>
    </source>
</evidence>
<evidence type="ECO:0000313" key="12">
    <source>
        <dbReference type="EMBL" id="WEJ63573.1"/>
    </source>
</evidence>
<dbReference type="EC" id="3.1.26.4" evidence="5"/>
<dbReference type="InterPro" id="IPR036397">
    <property type="entry name" value="RNaseH_sf"/>
</dbReference>
<keyword evidence="8" id="KW-0255">Endonuclease</keyword>
<accession>A0ABY8CHD7</accession>
<dbReference type="PANTHER" id="PTHR10642:SF26">
    <property type="entry name" value="RIBONUCLEASE H1"/>
    <property type="match status" value="1"/>
</dbReference>
<dbReference type="EMBL" id="CP102381">
    <property type="protein sequence ID" value="WEJ63573.1"/>
    <property type="molecule type" value="Genomic_DNA"/>
</dbReference>
<dbReference type="CDD" id="cd09278">
    <property type="entry name" value="RNase_HI_prokaryote_like"/>
    <property type="match status" value="1"/>
</dbReference>
<evidence type="ECO:0000256" key="4">
    <source>
        <dbReference type="ARBA" id="ARBA00011245"/>
    </source>
</evidence>
<evidence type="ECO:0000256" key="1">
    <source>
        <dbReference type="ARBA" id="ARBA00000077"/>
    </source>
</evidence>
<feature type="domain" description="RNase H type-1" evidence="11">
    <location>
        <begin position="1"/>
        <end position="147"/>
    </location>
</feature>
<evidence type="ECO:0000256" key="3">
    <source>
        <dbReference type="ARBA" id="ARBA00005300"/>
    </source>
</evidence>
<keyword evidence="13" id="KW-1185">Reference proteome</keyword>
<keyword evidence="10" id="KW-0460">Magnesium</keyword>
<evidence type="ECO:0000256" key="5">
    <source>
        <dbReference type="ARBA" id="ARBA00012180"/>
    </source>
</evidence>
<keyword evidence="9" id="KW-0378">Hydrolase</keyword>
<dbReference type="RefSeq" id="WP_275595830.1">
    <property type="nucleotide sequence ID" value="NZ_CP102381.1"/>
</dbReference>
<comment type="cofactor">
    <cofactor evidence="2">
        <name>Mg(2+)</name>
        <dbReference type="ChEBI" id="CHEBI:18420"/>
    </cofactor>
</comment>
<evidence type="ECO:0000256" key="2">
    <source>
        <dbReference type="ARBA" id="ARBA00001946"/>
    </source>
</evidence>
<dbReference type="Gene3D" id="3.30.420.10">
    <property type="entry name" value="Ribonuclease H-like superfamily/Ribonuclease H"/>
    <property type="match status" value="1"/>
</dbReference>
<dbReference type="InterPro" id="IPR022892">
    <property type="entry name" value="RNaseHI"/>
</dbReference>
<keyword evidence="7" id="KW-0479">Metal-binding</keyword>
<comment type="catalytic activity">
    <reaction evidence="1">
        <text>Endonucleolytic cleavage to 5'-phosphomonoester.</text>
        <dbReference type="EC" id="3.1.26.4"/>
    </reaction>
</comment>
<dbReference type="Pfam" id="PF00075">
    <property type="entry name" value="RNase_H"/>
    <property type="match status" value="1"/>
</dbReference>